<dbReference type="RefSeq" id="WP_077312733.1">
    <property type="nucleotide sequence ID" value="NZ_AP024887.1"/>
</dbReference>
<dbReference type="OrthoDB" id="9807902at2"/>
<protein>
    <submittedName>
        <fullName evidence="1">Putative deoxyribonuclease RhsB</fullName>
        <ecNumber evidence="1">3.1.-.-</ecNumber>
    </submittedName>
</protein>
<organism evidence="1 2">
    <name type="scientific">Vibrio palustris</name>
    <dbReference type="NCBI Taxonomy" id="1918946"/>
    <lineage>
        <taxon>Bacteria</taxon>
        <taxon>Pseudomonadati</taxon>
        <taxon>Pseudomonadota</taxon>
        <taxon>Gammaproteobacteria</taxon>
        <taxon>Vibrionales</taxon>
        <taxon>Vibrionaceae</taxon>
        <taxon>Vibrio</taxon>
    </lineage>
</organism>
<dbReference type="Gene3D" id="2.60.200.60">
    <property type="match status" value="1"/>
</dbReference>
<dbReference type="Pfam" id="PF05488">
    <property type="entry name" value="PAAR_motif"/>
    <property type="match status" value="1"/>
</dbReference>
<gene>
    <name evidence="1" type="primary">rhsB</name>
    <name evidence="1" type="ORF">VPAL9027_00909</name>
</gene>
<dbReference type="AlphaFoldDB" id="A0A1R4B226"/>
<dbReference type="CDD" id="cd14737">
    <property type="entry name" value="PAAR_1"/>
    <property type="match status" value="1"/>
</dbReference>
<accession>A0A1R4B226</accession>
<keyword evidence="2" id="KW-1185">Reference proteome</keyword>
<keyword evidence="1" id="KW-0378">Hydrolase</keyword>
<dbReference type="InterPro" id="IPR008727">
    <property type="entry name" value="PAAR_motif"/>
</dbReference>
<evidence type="ECO:0000313" key="2">
    <source>
        <dbReference type="Proteomes" id="UP000189475"/>
    </source>
</evidence>
<name>A0A1R4B226_9VIBR</name>
<reference evidence="1 2" key="1">
    <citation type="submission" date="2017-02" db="EMBL/GenBank/DDBJ databases">
        <authorList>
            <person name="Peterson S.W."/>
        </authorList>
    </citation>
    <scope>NUCLEOTIDE SEQUENCE [LARGE SCALE GENOMIC DNA]</scope>
    <source>
        <strain evidence="1 2">CECT 9027</strain>
    </source>
</reference>
<proteinExistence type="predicted"/>
<dbReference type="EMBL" id="FUFT01000002">
    <property type="protein sequence ID" value="SJL82967.1"/>
    <property type="molecule type" value="Genomic_DNA"/>
</dbReference>
<dbReference type="STRING" id="1918946.VPAL9027_00909"/>
<sequence length="99" mass="9616">MPNAARLGDIDTGHGCFPPTAITAGSGDVFIDGIAAARVGDPLMLHACPCPTMPHGVHGRSIAAGSGTVKINGQPAARIGDAIDCGGSIALGSGTVIIG</sequence>
<dbReference type="NCBIfam" id="NF033420">
    <property type="entry name" value="T6SS_PAAR_dom"/>
    <property type="match status" value="1"/>
</dbReference>
<dbReference type="Proteomes" id="UP000189475">
    <property type="component" value="Unassembled WGS sequence"/>
</dbReference>
<dbReference type="EC" id="3.1.-.-" evidence="1"/>
<dbReference type="GO" id="GO:0016787">
    <property type="term" value="F:hydrolase activity"/>
    <property type="evidence" value="ECO:0007669"/>
    <property type="project" value="UniProtKB-KW"/>
</dbReference>
<evidence type="ECO:0000313" key="1">
    <source>
        <dbReference type="EMBL" id="SJL82967.1"/>
    </source>
</evidence>